<proteinExistence type="predicted"/>
<sequence>MSKLTFLRNDRNVSATARNLGIARATLYRKLRNYGLLTGEG</sequence>
<dbReference type="Gene3D" id="1.10.10.60">
    <property type="entry name" value="Homeodomain-like"/>
    <property type="match status" value="1"/>
</dbReference>
<name>A0A323UZV4_9RHOO</name>
<dbReference type="SUPFAM" id="SSF46689">
    <property type="entry name" value="Homeodomain-like"/>
    <property type="match status" value="1"/>
</dbReference>
<protein>
    <recommendedName>
        <fullName evidence="1">DNA binding HTH domain-containing protein</fullName>
    </recommendedName>
</protein>
<dbReference type="EMBL" id="QKOE01000002">
    <property type="protein sequence ID" value="PZA17964.1"/>
    <property type="molecule type" value="Genomic_DNA"/>
</dbReference>
<keyword evidence="3" id="KW-1185">Reference proteome</keyword>
<dbReference type="GO" id="GO:0043565">
    <property type="term" value="F:sequence-specific DNA binding"/>
    <property type="evidence" value="ECO:0007669"/>
    <property type="project" value="InterPro"/>
</dbReference>
<reference evidence="2 3" key="1">
    <citation type="submission" date="2018-06" db="EMBL/GenBank/DDBJ databases">
        <title>Azoarcus communis strain SWub3 genome.</title>
        <authorList>
            <person name="Zorraquino Salvo V."/>
            <person name="Toubiana D."/>
            <person name="Blumwald E."/>
        </authorList>
    </citation>
    <scope>NUCLEOTIDE SEQUENCE [LARGE SCALE GENOMIC DNA]</scope>
    <source>
        <strain evidence="2 3">SWub3</strain>
    </source>
</reference>
<dbReference type="InterPro" id="IPR002197">
    <property type="entry name" value="HTH_Fis"/>
</dbReference>
<organism evidence="2 3">
    <name type="scientific">Parazoarcus communis SWub3 = DSM 12120</name>
    <dbReference type="NCBI Taxonomy" id="1121029"/>
    <lineage>
        <taxon>Bacteria</taxon>
        <taxon>Pseudomonadati</taxon>
        <taxon>Pseudomonadota</taxon>
        <taxon>Betaproteobacteria</taxon>
        <taxon>Rhodocyclales</taxon>
        <taxon>Zoogloeaceae</taxon>
        <taxon>Parazoarcus</taxon>
    </lineage>
</organism>
<comment type="caution">
    <text evidence="2">The sequence shown here is derived from an EMBL/GenBank/DDBJ whole genome shotgun (WGS) entry which is preliminary data.</text>
</comment>
<feature type="domain" description="DNA binding HTH" evidence="1">
    <location>
        <begin position="12"/>
        <end position="34"/>
    </location>
</feature>
<evidence type="ECO:0000313" key="3">
    <source>
        <dbReference type="Proteomes" id="UP000248259"/>
    </source>
</evidence>
<dbReference type="Pfam" id="PF02954">
    <property type="entry name" value="HTH_8"/>
    <property type="match status" value="1"/>
</dbReference>
<gene>
    <name evidence="2" type="ORF">DNK49_04750</name>
</gene>
<dbReference type="Proteomes" id="UP000248259">
    <property type="component" value="Unassembled WGS sequence"/>
</dbReference>
<evidence type="ECO:0000259" key="1">
    <source>
        <dbReference type="Pfam" id="PF02954"/>
    </source>
</evidence>
<dbReference type="OrthoDB" id="9805953at2"/>
<accession>A0A323UZV4</accession>
<evidence type="ECO:0000313" key="2">
    <source>
        <dbReference type="EMBL" id="PZA17964.1"/>
    </source>
</evidence>
<dbReference type="InterPro" id="IPR009057">
    <property type="entry name" value="Homeodomain-like_sf"/>
</dbReference>
<dbReference type="AlphaFoldDB" id="A0A323UZV4"/>